<dbReference type="InterPro" id="IPR043502">
    <property type="entry name" value="DNA/RNA_pol_sf"/>
</dbReference>
<evidence type="ECO:0000259" key="3">
    <source>
        <dbReference type="PROSITE" id="PS50878"/>
    </source>
</evidence>
<name>A0A8J1LCI4_XENLA</name>
<evidence type="ECO:0000313" key="4">
    <source>
        <dbReference type="Proteomes" id="UP000186698"/>
    </source>
</evidence>
<dbReference type="RefSeq" id="XP_041427190.1">
    <property type="nucleotide sequence ID" value="XM_041571256.1"/>
</dbReference>
<dbReference type="RefSeq" id="XP_041427191.1">
    <property type="nucleotide sequence ID" value="XM_041571257.1"/>
</dbReference>
<reference evidence="5 6" key="1">
    <citation type="submission" date="2025-04" db="UniProtKB">
        <authorList>
            <consortium name="RefSeq"/>
        </authorList>
    </citation>
    <scope>IDENTIFICATION</scope>
    <source>
        <strain evidence="5 6">J_2021</strain>
        <tissue evidence="5 6">Erythrocytes</tissue>
    </source>
</reference>
<dbReference type="InterPro" id="IPR043128">
    <property type="entry name" value="Rev_trsase/Diguanyl_cyclase"/>
</dbReference>
<dbReference type="EC" id="3.1.26.4" evidence="2"/>
<dbReference type="KEGG" id="xla:121396391"/>
<proteinExistence type="inferred from homology"/>
<dbReference type="OrthoDB" id="411544at2759"/>
<dbReference type="Gene3D" id="3.30.70.270">
    <property type="match status" value="1"/>
</dbReference>
<sequence>MLAKSDIQSAFRLLPIHPNCFKLLGFHFEGQYYFDKCLPMGYFELFASFLEWTVTVEAGSKLLLHYLDDFLFVGPANSKVCAAILEHFTWLCNKFGIPLAEEKTVSPCNVIQFLGIEIDSQKMEFRLPEEKLKKLRKLVLFGLQCKKIKLRQLQSLIGHLNFATKVIPVGRVFNRRLSALTAGVDNPEWHLRIPKSIKEDLAIWNDFLSTYNGKSVWQSDFKDNEAINLFTDAAASCGYGAFLRGQWSAQRWPEQWKGTELLKNLVFLEFFPIVVAIELWGEQLANKRIILNCDNQGVVHVINNLSTSSPPVWKLLRYSVLRTLKLNIWFKAKHLSGYTNKTADAISRLQIEVFRCLQEQADPLNTPCPQHIWNIVWMM</sequence>
<gene>
    <name evidence="5 6" type="primary">LOC121396391</name>
</gene>
<dbReference type="Gene3D" id="3.10.10.10">
    <property type="entry name" value="HIV Type 1 Reverse Transcriptase, subunit A, domain 1"/>
    <property type="match status" value="1"/>
</dbReference>
<protein>
    <recommendedName>
        <fullName evidence="2">ribonuclease H</fullName>
        <ecNumber evidence="2">3.1.26.4</ecNumber>
    </recommendedName>
</protein>
<dbReference type="GO" id="GO:0004523">
    <property type="term" value="F:RNA-DNA hybrid ribonuclease activity"/>
    <property type="evidence" value="ECO:0007669"/>
    <property type="project" value="UniProtKB-EC"/>
</dbReference>
<evidence type="ECO:0000256" key="2">
    <source>
        <dbReference type="ARBA" id="ARBA00012180"/>
    </source>
</evidence>
<dbReference type="SUPFAM" id="SSF56672">
    <property type="entry name" value="DNA/RNA polymerases"/>
    <property type="match status" value="1"/>
</dbReference>
<keyword evidence="4" id="KW-1185">Reference proteome</keyword>
<dbReference type="PANTHER" id="PTHR33050:SF8">
    <property type="entry name" value="REVERSE TRANSCRIPTASE DOMAIN-CONTAINING PROTEIN"/>
    <property type="match status" value="1"/>
</dbReference>
<dbReference type="Proteomes" id="UP000186698">
    <property type="component" value="Chromosome 7S"/>
</dbReference>
<evidence type="ECO:0000313" key="6">
    <source>
        <dbReference type="RefSeq" id="XP_041427191.1"/>
    </source>
</evidence>
<dbReference type="InterPro" id="IPR000477">
    <property type="entry name" value="RT_dom"/>
</dbReference>
<feature type="domain" description="Reverse transcriptase" evidence="3">
    <location>
        <begin position="1"/>
        <end position="118"/>
    </location>
</feature>
<evidence type="ECO:0000313" key="5">
    <source>
        <dbReference type="RefSeq" id="XP_041427190.1"/>
    </source>
</evidence>
<dbReference type="PANTHER" id="PTHR33050">
    <property type="entry name" value="REVERSE TRANSCRIPTASE DOMAIN-CONTAINING PROTEIN"/>
    <property type="match status" value="1"/>
</dbReference>
<dbReference type="InterPro" id="IPR052055">
    <property type="entry name" value="Hepadnavirus_pol/RT"/>
</dbReference>
<dbReference type="CDD" id="cd09275">
    <property type="entry name" value="RNase_HI_RT_DIRS1"/>
    <property type="match status" value="1"/>
</dbReference>
<dbReference type="AlphaFoldDB" id="A0A8J1LCI4"/>
<accession>A0A8J1LCI4</accession>
<dbReference type="PROSITE" id="PS50878">
    <property type="entry name" value="RT_POL"/>
    <property type="match status" value="1"/>
</dbReference>
<comment type="similarity">
    <text evidence="1">Belongs to the beta type-B retroviral polymerase family. HERV class-II K(HML-2) pol subfamily.</text>
</comment>
<organism evidence="4 6">
    <name type="scientific">Xenopus laevis</name>
    <name type="common">African clawed frog</name>
    <dbReference type="NCBI Taxonomy" id="8355"/>
    <lineage>
        <taxon>Eukaryota</taxon>
        <taxon>Metazoa</taxon>
        <taxon>Chordata</taxon>
        <taxon>Craniata</taxon>
        <taxon>Vertebrata</taxon>
        <taxon>Euteleostomi</taxon>
        <taxon>Amphibia</taxon>
        <taxon>Batrachia</taxon>
        <taxon>Anura</taxon>
        <taxon>Pipoidea</taxon>
        <taxon>Pipidae</taxon>
        <taxon>Xenopodinae</taxon>
        <taxon>Xenopus</taxon>
        <taxon>Xenopus</taxon>
    </lineage>
</organism>
<dbReference type="GeneID" id="121396391"/>
<evidence type="ECO:0000256" key="1">
    <source>
        <dbReference type="ARBA" id="ARBA00010879"/>
    </source>
</evidence>